<dbReference type="EMBL" id="CP004885">
    <property type="protein sequence ID" value="AGX87066.1"/>
    <property type="molecule type" value="Genomic_DNA"/>
</dbReference>
<dbReference type="InterPro" id="IPR000086">
    <property type="entry name" value="NUDIX_hydrolase_dom"/>
</dbReference>
<name>U5N6B3_9BURK</name>
<dbReference type="HOGENOM" id="CLU_115729_0_0_4"/>
<organism evidence="2 3">
    <name type="scientific">Candidatus Symbiobacter mobilis CR</name>
    <dbReference type="NCBI Taxonomy" id="946483"/>
    <lineage>
        <taxon>Bacteria</taxon>
        <taxon>Pseudomonadati</taxon>
        <taxon>Pseudomonadota</taxon>
        <taxon>Betaproteobacteria</taxon>
        <taxon>Burkholderiales</taxon>
        <taxon>Comamonadaceae</taxon>
    </lineage>
</organism>
<dbReference type="PROSITE" id="PS51462">
    <property type="entry name" value="NUDIX"/>
    <property type="match status" value="1"/>
</dbReference>
<dbReference type="Gene3D" id="3.90.79.10">
    <property type="entry name" value="Nucleoside Triphosphate Pyrophosphohydrolase"/>
    <property type="match status" value="1"/>
</dbReference>
<dbReference type="GO" id="GO:0003824">
    <property type="term" value="F:catalytic activity"/>
    <property type="evidence" value="ECO:0007669"/>
    <property type="project" value="UniProtKB-ARBA"/>
</dbReference>
<dbReference type="Pfam" id="PF00293">
    <property type="entry name" value="NUDIX"/>
    <property type="match status" value="1"/>
</dbReference>
<sequence length="200" mass="22308">MPSIYTIDKTRIPTLPHGAAPLPPEVWDWLAPPVWRERSEVEHDERILQPIVYLVLLDGQHRAWCYQRRGGDARLDTLRSCGVGGHVDREDAGNAATPLDVRQTLHNALLRELAEELGAAPHDICDLHPYGWIYEDSTPVGRVHLGVLYRATWCAAMEPTPSHGEKLAALGFHAMEEIAQDLRFEGWSRLAVGQLLAMGG</sequence>
<gene>
    <name evidence="2" type="ORF">Cenrod_0965</name>
</gene>
<accession>U5N6B3</accession>
<keyword evidence="3" id="KW-1185">Reference proteome</keyword>
<evidence type="ECO:0000259" key="1">
    <source>
        <dbReference type="PROSITE" id="PS51462"/>
    </source>
</evidence>
<reference evidence="2 3" key="1">
    <citation type="journal article" date="2013" name="Genome Biol.">
        <title>Genomic analysis reveals key aspects of prokaryotic symbiosis in the phototrophic consortium "Chlorochromatium aggregatum".</title>
        <authorList>
            <person name="Liu Z."/>
            <person name="Muller J."/>
            <person name="Li T."/>
            <person name="Alvey R.M."/>
            <person name="Vogl K."/>
            <person name="Frigaard N.U."/>
            <person name="Rockwell N.C."/>
            <person name="Boyd E.S."/>
            <person name="Tomsho L.P."/>
            <person name="Schuster S.C."/>
            <person name="Henke P."/>
            <person name="Rohde M."/>
            <person name="Overmann J."/>
            <person name="Bryant D.A."/>
        </authorList>
    </citation>
    <scope>NUCLEOTIDE SEQUENCE [LARGE SCALE GENOMIC DNA]</scope>
    <source>
        <strain evidence="2">CR</strain>
    </source>
</reference>
<dbReference type="KEGG" id="cbx:Cenrod_0965"/>
<dbReference type="eggNOG" id="COG4112">
    <property type="taxonomic scope" value="Bacteria"/>
</dbReference>
<dbReference type="SUPFAM" id="SSF55811">
    <property type="entry name" value="Nudix"/>
    <property type="match status" value="1"/>
</dbReference>
<evidence type="ECO:0000313" key="2">
    <source>
        <dbReference type="EMBL" id="AGX87066.1"/>
    </source>
</evidence>
<dbReference type="RefSeq" id="WP_022771885.1">
    <property type="nucleotide sequence ID" value="NC_022576.1"/>
</dbReference>
<feature type="domain" description="Nudix hydrolase" evidence="1">
    <location>
        <begin position="47"/>
        <end position="196"/>
    </location>
</feature>
<dbReference type="InterPro" id="IPR015797">
    <property type="entry name" value="NUDIX_hydrolase-like_dom_sf"/>
</dbReference>
<dbReference type="Proteomes" id="UP000017184">
    <property type="component" value="Chromosome"/>
</dbReference>
<evidence type="ECO:0000313" key="3">
    <source>
        <dbReference type="Proteomes" id="UP000017184"/>
    </source>
</evidence>
<protein>
    <submittedName>
        <fullName evidence="2">Phosphoesterase-like protein</fullName>
    </submittedName>
</protein>
<proteinExistence type="predicted"/>
<dbReference type="AlphaFoldDB" id="U5N6B3"/>
<dbReference type="STRING" id="946483.Cenrod_0965"/>